<feature type="disulfide bond" evidence="20">
    <location>
        <begin position="47"/>
        <end position="108"/>
    </location>
</feature>
<dbReference type="InterPro" id="IPR016187">
    <property type="entry name" value="CTDL_fold"/>
</dbReference>
<dbReference type="InterPro" id="IPR015526">
    <property type="entry name" value="Frizzled/SFRP"/>
</dbReference>
<dbReference type="GO" id="GO:0016324">
    <property type="term" value="C:apical plasma membrane"/>
    <property type="evidence" value="ECO:0007669"/>
    <property type="project" value="UniProtKB-SubCell"/>
</dbReference>
<feature type="transmembrane region" description="Helical" evidence="22">
    <location>
        <begin position="308"/>
        <end position="332"/>
    </location>
</feature>
<dbReference type="Pfam" id="PF01391">
    <property type="entry name" value="Collagen"/>
    <property type="match status" value="1"/>
</dbReference>
<dbReference type="GO" id="GO:0004930">
    <property type="term" value="F:G protein-coupled receptor activity"/>
    <property type="evidence" value="ECO:0007669"/>
    <property type="project" value="UniProtKB-KW"/>
</dbReference>
<keyword evidence="19" id="KW-0968">Cytoplasmic vesicle</keyword>
<dbReference type="SMART" id="SM00063">
    <property type="entry name" value="FRI"/>
    <property type="match status" value="1"/>
</dbReference>
<dbReference type="InterPro" id="IPR020067">
    <property type="entry name" value="Frizzled_dom"/>
</dbReference>
<feature type="compositionally biased region" description="Low complexity" evidence="21">
    <location>
        <begin position="697"/>
        <end position="706"/>
    </location>
</feature>
<dbReference type="GO" id="GO:0060070">
    <property type="term" value="P:canonical Wnt signaling pathway"/>
    <property type="evidence" value="ECO:0007669"/>
    <property type="project" value="TreeGrafter"/>
</dbReference>
<keyword evidence="8" id="KW-0879">Wnt signaling pathway</keyword>
<feature type="domain" description="G-protein coupled receptors family 2 profile 2" evidence="25">
    <location>
        <begin position="217"/>
        <end position="522"/>
    </location>
</feature>
<dbReference type="GO" id="GO:0005581">
    <property type="term" value="C:collagen trimer"/>
    <property type="evidence" value="ECO:0007669"/>
    <property type="project" value="UniProtKB-KW"/>
</dbReference>
<evidence type="ECO:0000256" key="7">
    <source>
        <dbReference type="ARBA" id="ARBA00022475"/>
    </source>
</evidence>
<evidence type="ECO:0000256" key="10">
    <source>
        <dbReference type="ARBA" id="ARBA00022837"/>
    </source>
</evidence>
<keyword evidence="15 20" id="KW-1015">Disulfide bond</keyword>
<dbReference type="GO" id="GO:0030659">
    <property type="term" value="C:cytoplasmic vesicle membrane"/>
    <property type="evidence" value="ECO:0007669"/>
    <property type="project" value="UniProtKB-SubCell"/>
</dbReference>
<reference evidence="26 27" key="1">
    <citation type="journal article" date="2019" name="Sci. Data">
        <title>Hybrid genome assembly and annotation of Danionella translucida.</title>
        <authorList>
            <person name="Kadobianskyi M."/>
            <person name="Schulze L."/>
            <person name="Schuelke M."/>
            <person name="Judkewitz B."/>
        </authorList>
    </citation>
    <scope>NUCLEOTIDE SEQUENCE [LARGE SCALE GENOMIC DNA]</scope>
    <source>
        <strain evidence="26 27">Bolton</strain>
    </source>
</reference>
<evidence type="ECO:0000256" key="8">
    <source>
        <dbReference type="ARBA" id="ARBA00022687"/>
    </source>
</evidence>
<evidence type="ECO:0000256" key="3">
    <source>
        <dbReference type="ARBA" id="ARBA00004439"/>
    </source>
</evidence>
<keyword evidence="10" id="KW-0106">Calcium</keyword>
<proteinExistence type="inferred from homology"/>
<evidence type="ECO:0000313" key="26">
    <source>
        <dbReference type="EMBL" id="TRY83302.1"/>
    </source>
</evidence>
<dbReference type="GO" id="GO:0042813">
    <property type="term" value="F:Wnt receptor activity"/>
    <property type="evidence" value="ECO:0007669"/>
    <property type="project" value="TreeGrafter"/>
</dbReference>
<keyword evidence="16" id="KW-0675">Receptor</keyword>
<dbReference type="EMBL" id="SRMA01026482">
    <property type="protein sequence ID" value="TRY83302.1"/>
    <property type="molecule type" value="Genomic_DNA"/>
</dbReference>
<feature type="compositionally biased region" description="Polar residues" evidence="21">
    <location>
        <begin position="562"/>
        <end position="581"/>
    </location>
</feature>
<dbReference type="STRING" id="623744.A0A553Q032"/>
<dbReference type="Pfam" id="PF01392">
    <property type="entry name" value="Fz"/>
    <property type="match status" value="1"/>
</dbReference>
<evidence type="ECO:0000256" key="18">
    <source>
        <dbReference type="ARBA" id="ARBA00023224"/>
    </source>
</evidence>
<evidence type="ECO:0000256" key="1">
    <source>
        <dbReference type="ARBA" id="ARBA00004241"/>
    </source>
</evidence>
<dbReference type="SUPFAM" id="SSF56436">
    <property type="entry name" value="C-type lectin-like"/>
    <property type="match status" value="1"/>
</dbReference>
<dbReference type="GO" id="GO:0017147">
    <property type="term" value="F:Wnt-protein binding"/>
    <property type="evidence" value="ECO:0007669"/>
    <property type="project" value="TreeGrafter"/>
</dbReference>
<dbReference type="PROSITE" id="PS50041">
    <property type="entry name" value="C_TYPE_LECTIN_2"/>
    <property type="match status" value="1"/>
</dbReference>
<dbReference type="Gene3D" id="1.10.2000.10">
    <property type="entry name" value="Frizzled cysteine-rich domain"/>
    <property type="match status" value="1"/>
</dbReference>
<feature type="region of interest" description="Disordered" evidence="21">
    <location>
        <begin position="555"/>
        <end position="744"/>
    </location>
</feature>
<feature type="compositionally biased region" description="Polar residues" evidence="21">
    <location>
        <begin position="674"/>
        <end position="683"/>
    </location>
</feature>
<evidence type="ECO:0000256" key="9">
    <source>
        <dbReference type="ARBA" id="ARBA00022692"/>
    </source>
</evidence>
<evidence type="ECO:0000313" key="27">
    <source>
        <dbReference type="Proteomes" id="UP000316079"/>
    </source>
</evidence>
<evidence type="ECO:0000256" key="2">
    <source>
        <dbReference type="ARBA" id="ARBA00004424"/>
    </source>
</evidence>
<evidence type="ECO:0000256" key="4">
    <source>
        <dbReference type="ARBA" id="ARBA00008077"/>
    </source>
</evidence>
<feature type="disulfide bond" evidence="20">
    <location>
        <begin position="122"/>
        <end position="146"/>
    </location>
</feature>
<evidence type="ECO:0000256" key="5">
    <source>
        <dbReference type="ARBA" id="ARBA00018155"/>
    </source>
</evidence>
<comment type="subcellular location">
    <subcellularLocation>
        <location evidence="2">Apical cell membrane</location>
        <topology evidence="2">Multi-pass membrane protein</topology>
    </subcellularLocation>
    <subcellularLocation>
        <location evidence="1">Cell surface</location>
    </subcellularLocation>
    <subcellularLocation>
        <location evidence="3">Cytoplasmic vesicle membrane</location>
        <topology evidence="3">Multi-pass membrane protein</topology>
    </subcellularLocation>
</comment>
<evidence type="ECO:0000256" key="21">
    <source>
        <dbReference type="SAM" id="MobiDB-lite"/>
    </source>
</evidence>
<keyword evidence="17" id="KW-0325">Glycoprotein</keyword>
<feature type="compositionally biased region" description="Basic and acidic residues" evidence="21">
    <location>
        <begin position="608"/>
        <end position="622"/>
    </location>
</feature>
<evidence type="ECO:0000256" key="14">
    <source>
        <dbReference type="ARBA" id="ARBA00023136"/>
    </source>
</evidence>
<dbReference type="InterPro" id="IPR036790">
    <property type="entry name" value="Frizzled_dom_sf"/>
</dbReference>
<feature type="compositionally biased region" description="Basic and acidic residues" evidence="21">
    <location>
        <begin position="660"/>
        <end position="672"/>
    </location>
</feature>
<feature type="compositionally biased region" description="Polar residues" evidence="21">
    <location>
        <begin position="623"/>
        <end position="649"/>
    </location>
</feature>
<gene>
    <name evidence="26" type="ORF">DNTS_006032</name>
</gene>
<evidence type="ECO:0000256" key="19">
    <source>
        <dbReference type="ARBA" id="ARBA00023329"/>
    </source>
</evidence>
<evidence type="ECO:0000259" key="24">
    <source>
        <dbReference type="PROSITE" id="PS50041"/>
    </source>
</evidence>
<dbReference type="Gene3D" id="1.20.5.320">
    <property type="entry name" value="6-Phosphogluconate Dehydrogenase, domain 3"/>
    <property type="match status" value="1"/>
</dbReference>
<comment type="caution">
    <text evidence="20">Lacks conserved residue(s) required for the propagation of feature annotation.</text>
</comment>
<evidence type="ECO:0000256" key="15">
    <source>
        <dbReference type="ARBA" id="ARBA00023157"/>
    </source>
</evidence>
<dbReference type="Proteomes" id="UP000316079">
    <property type="component" value="Unassembled WGS sequence"/>
</dbReference>
<evidence type="ECO:0000259" key="25">
    <source>
        <dbReference type="PROSITE" id="PS50261"/>
    </source>
</evidence>
<dbReference type="GO" id="GO:0035567">
    <property type="term" value="P:non-canonical Wnt signaling pathway"/>
    <property type="evidence" value="ECO:0007669"/>
    <property type="project" value="TreeGrafter"/>
</dbReference>
<feature type="transmembrane region" description="Helical" evidence="22">
    <location>
        <begin position="221"/>
        <end position="243"/>
    </location>
</feature>
<dbReference type="PROSITE" id="PS50261">
    <property type="entry name" value="G_PROTEIN_RECEP_F2_4"/>
    <property type="match status" value="1"/>
</dbReference>
<comment type="similarity">
    <text evidence="4">Belongs to the G-protein coupled receptor Fz/Smo family.</text>
</comment>
<dbReference type="Gene3D" id="3.10.100.10">
    <property type="entry name" value="Mannose-Binding Protein A, subunit A"/>
    <property type="match status" value="1"/>
</dbReference>
<dbReference type="AlphaFoldDB" id="A0A553Q032"/>
<dbReference type="Pfam" id="PF01534">
    <property type="entry name" value="Frizzled"/>
    <property type="match status" value="1"/>
</dbReference>
<dbReference type="InterPro" id="IPR008160">
    <property type="entry name" value="Collagen"/>
</dbReference>
<evidence type="ECO:0000256" key="6">
    <source>
        <dbReference type="ARBA" id="ARBA00022473"/>
    </source>
</evidence>
<dbReference type="InterPro" id="IPR017981">
    <property type="entry name" value="GPCR_2-like_7TM"/>
</dbReference>
<dbReference type="SMART" id="SM00034">
    <property type="entry name" value="CLECT"/>
    <property type="match status" value="1"/>
</dbReference>
<dbReference type="CDD" id="cd00037">
    <property type="entry name" value="CLECT"/>
    <property type="match status" value="1"/>
</dbReference>
<feature type="domain" description="C-type lectin" evidence="24">
    <location>
        <begin position="788"/>
        <end position="900"/>
    </location>
</feature>
<keyword evidence="14 22" id="KW-0472">Membrane</keyword>
<evidence type="ECO:0000256" key="12">
    <source>
        <dbReference type="ARBA" id="ARBA00023040"/>
    </source>
</evidence>
<keyword evidence="13" id="KW-0176">Collagen</keyword>
<keyword evidence="9 22" id="KW-0812">Transmembrane</keyword>
<evidence type="ECO:0000256" key="22">
    <source>
        <dbReference type="SAM" id="Phobius"/>
    </source>
</evidence>
<dbReference type="PANTHER" id="PTHR11309">
    <property type="entry name" value="FRIZZLED"/>
    <property type="match status" value="1"/>
</dbReference>
<evidence type="ECO:0000256" key="13">
    <source>
        <dbReference type="ARBA" id="ARBA00023119"/>
    </source>
</evidence>
<dbReference type="PROSITE" id="PS50038">
    <property type="entry name" value="FZ"/>
    <property type="match status" value="1"/>
</dbReference>
<dbReference type="GO" id="GO:0009986">
    <property type="term" value="C:cell surface"/>
    <property type="evidence" value="ECO:0007669"/>
    <property type="project" value="UniProtKB-SubCell"/>
</dbReference>
<comment type="caution">
    <text evidence="26">The sequence shown here is derived from an EMBL/GenBank/DDBJ whole genome shotgun (WGS) entry which is preliminary data.</text>
</comment>
<name>A0A553Q032_9TELE</name>
<feature type="transmembrane region" description="Helical" evidence="22">
    <location>
        <begin position="493"/>
        <end position="514"/>
    </location>
</feature>
<feature type="transmembrane region" description="Helical" evidence="22">
    <location>
        <begin position="386"/>
        <end position="413"/>
    </location>
</feature>
<sequence length="906" mass="100760">MSNNPALKKNNGFRIRFGRSCVVMWALLWMCVSVLQVCVASHSHFTCEPVHVQWCDQLHYNQTFFPNLMEHRDQETAAQNMQEFMPLVRVRCSPDVLLFLCQSFIPECQKHTLVLQPCREQCERVQKDCSREIYTFGLSWPPELQCEKLELCQFSPEISTEELNKPITSPSISSERDWGFWCPAALRTGPGLGSRFLGAEDCAPPCRNMYLDVDEEHFIKLLIGTSSVLSSIITLFTFLTFLVQRQRFLYPERPILFLSACQSGVALLYLLGFLLGPVIACSAPQGLGGAYTALLGSQGRGCSLVATLLYFCFCSGFTWWLVLMVTWFLAAVPKWSNEAIAASAPALHGFGWGVPAVLTLVMLVFGKVEGDGLSGVCFTGLYDLLALRWFLLTPLVLTVLGGLGLLLAGVISLNGVRREIQHDLRNQRKLQRFMIRIGIFSGLYLLPLLTLLGCLLTEHSMREDWEKRWIYTHCREMGIPCPRESTAVDLPSIWLILLKYLMTLLVGSSTVFWVSSRKTFSEWAAFFTRARKKDPISESRRVLEESCRFFLQHNAQKHKNKQSGNTHQLKVLSRSTGTSTGLKREDPVEGSAGQIQGPKGTSCSEMSAMEHSKGDSTIRTSRDAMSSSESTAQHQRQMVASLRTRANTNSSSQIPSPAESSHRSTLRDEKSIRMSPTSQQSLSDPGDVGEEGKEGTTGKTGQPGKQGLIGADGEKGIIGQIGKMGPKGMRGEKGRQGPDGLQGLNGKPGTTCDCGKYRKVIGQMNNNLIKLKNAVKFLKNVVLDIRETENMFYLLVLEAQTFQESLLNCKSRGGTLAKPQTKEITILLASYIKDADLTHVYVGLQVMDAGYTYVDGNPFFNTTAWAMPWPGTGKGDCVQLSRTEVLSQVDCGDKQYFICEFVKKTL</sequence>
<feature type="transmembrane region" description="Helical" evidence="22">
    <location>
        <begin position="255"/>
        <end position="279"/>
    </location>
</feature>
<dbReference type="OrthoDB" id="10053709at2759"/>
<feature type="transmembrane region" description="Helical" evidence="22">
    <location>
        <begin position="344"/>
        <end position="366"/>
    </location>
</feature>
<feature type="transmembrane region" description="Helical" evidence="22">
    <location>
        <begin position="433"/>
        <end position="452"/>
    </location>
</feature>
<keyword evidence="7" id="KW-1003">Cell membrane</keyword>
<keyword evidence="12" id="KW-0297">G-protein coupled receptor</keyword>
<keyword evidence="27" id="KW-1185">Reference proteome</keyword>
<feature type="compositionally biased region" description="Low complexity" evidence="21">
    <location>
        <begin position="650"/>
        <end position="659"/>
    </location>
</feature>
<keyword evidence="6" id="KW-0217">Developmental protein</keyword>
<feature type="domain" description="FZ" evidence="23">
    <location>
        <begin position="42"/>
        <end position="155"/>
    </location>
</feature>
<evidence type="ECO:0000256" key="16">
    <source>
        <dbReference type="ARBA" id="ARBA00023170"/>
    </source>
</evidence>
<dbReference type="Pfam" id="PF00059">
    <property type="entry name" value="Lectin_C"/>
    <property type="match status" value="1"/>
</dbReference>
<dbReference type="Gene3D" id="1.20.1070.10">
    <property type="entry name" value="Rhodopsin 7-helix transmembrane proteins"/>
    <property type="match status" value="1"/>
</dbReference>
<keyword evidence="11 22" id="KW-1133">Transmembrane helix</keyword>
<feature type="disulfide bond" evidence="20">
    <location>
        <begin position="55"/>
        <end position="101"/>
    </location>
</feature>
<evidence type="ECO:0000256" key="20">
    <source>
        <dbReference type="PROSITE-ProRule" id="PRU00090"/>
    </source>
</evidence>
<dbReference type="InterPro" id="IPR000539">
    <property type="entry name" value="Frizzled/Smoothened_7TM"/>
</dbReference>
<dbReference type="SMART" id="SM01330">
    <property type="entry name" value="Frizzled"/>
    <property type="match status" value="1"/>
</dbReference>
<dbReference type="InterPro" id="IPR001304">
    <property type="entry name" value="C-type_lectin-like"/>
</dbReference>
<accession>A0A553Q032</accession>
<evidence type="ECO:0000256" key="17">
    <source>
        <dbReference type="ARBA" id="ARBA00023180"/>
    </source>
</evidence>
<protein>
    <recommendedName>
        <fullName evidence="5">Frizzled-6</fullName>
    </recommendedName>
</protein>
<evidence type="ECO:0000256" key="11">
    <source>
        <dbReference type="ARBA" id="ARBA00022989"/>
    </source>
</evidence>
<dbReference type="PRINTS" id="PR00489">
    <property type="entry name" value="FRIZZLED"/>
</dbReference>
<dbReference type="InterPro" id="IPR016186">
    <property type="entry name" value="C-type_lectin-like/link_sf"/>
</dbReference>
<dbReference type="SUPFAM" id="SSF63501">
    <property type="entry name" value="Frizzled cysteine-rich domain"/>
    <property type="match status" value="1"/>
</dbReference>
<organism evidence="26 27">
    <name type="scientific">Danionella cerebrum</name>
    <dbReference type="NCBI Taxonomy" id="2873325"/>
    <lineage>
        <taxon>Eukaryota</taxon>
        <taxon>Metazoa</taxon>
        <taxon>Chordata</taxon>
        <taxon>Craniata</taxon>
        <taxon>Vertebrata</taxon>
        <taxon>Euteleostomi</taxon>
        <taxon>Actinopterygii</taxon>
        <taxon>Neopterygii</taxon>
        <taxon>Teleostei</taxon>
        <taxon>Ostariophysi</taxon>
        <taxon>Cypriniformes</taxon>
        <taxon>Danionidae</taxon>
        <taxon>Danioninae</taxon>
        <taxon>Danionella</taxon>
    </lineage>
</organism>
<dbReference type="PANTHER" id="PTHR11309:SF75">
    <property type="entry name" value="FRIZZLED-6"/>
    <property type="match status" value="1"/>
</dbReference>
<evidence type="ECO:0000259" key="23">
    <source>
        <dbReference type="PROSITE" id="PS50038"/>
    </source>
</evidence>
<keyword evidence="18" id="KW-0807">Transducer</keyword>